<feature type="domain" description="Radical SAM core" evidence="8">
    <location>
        <begin position="50"/>
        <end position="242"/>
    </location>
</feature>
<dbReference type="InterPro" id="IPR007197">
    <property type="entry name" value="rSAM"/>
</dbReference>
<organism evidence="9 10">
    <name type="scientific">Polyangium mundeleinium</name>
    <dbReference type="NCBI Taxonomy" id="2995306"/>
    <lineage>
        <taxon>Bacteria</taxon>
        <taxon>Pseudomonadati</taxon>
        <taxon>Myxococcota</taxon>
        <taxon>Polyangia</taxon>
        <taxon>Polyangiales</taxon>
        <taxon>Polyangiaceae</taxon>
        <taxon>Polyangium</taxon>
    </lineage>
</organism>
<dbReference type="InterPro" id="IPR058240">
    <property type="entry name" value="rSAM_sf"/>
</dbReference>
<evidence type="ECO:0000256" key="3">
    <source>
        <dbReference type="ARBA" id="ARBA00022691"/>
    </source>
</evidence>
<evidence type="ECO:0000259" key="8">
    <source>
        <dbReference type="PROSITE" id="PS51918"/>
    </source>
</evidence>
<evidence type="ECO:0000256" key="7">
    <source>
        <dbReference type="ARBA" id="ARBA00023014"/>
    </source>
</evidence>
<keyword evidence="4" id="KW-0479">Metal-binding</keyword>
<keyword evidence="5" id="KW-0560">Oxidoreductase</keyword>
<evidence type="ECO:0000256" key="5">
    <source>
        <dbReference type="ARBA" id="ARBA00023002"/>
    </source>
</evidence>
<evidence type="ECO:0000256" key="2">
    <source>
        <dbReference type="ARBA" id="ARBA00022485"/>
    </source>
</evidence>
<dbReference type="PANTHER" id="PTHR11228">
    <property type="entry name" value="RADICAL SAM DOMAIN PROTEIN"/>
    <property type="match status" value="1"/>
</dbReference>
<keyword evidence="10" id="KW-1185">Reference proteome</keyword>
<keyword evidence="7" id="KW-0411">Iron-sulfur</keyword>
<sequence length="339" mass="37103">MLPRPEDEIPLPMALAPMRRFALDGALLCFDRRTGLTAVCEGPETEHLRMRTPRVVQFSITNACNLSCTFCSRDVTARSAWTAEEAFVLLHDLDRAGVLEVAFGGGEPLVFKGFPALVRRLDLETRLSVSLTTNGTRLDDTTIAALAPHVGQIRLSVYDDVDHRPILARLAHSGVRFGVNWLVTPARLPGLTAFVLDLVESGCRDILLLSYNGPDHTLHLDPAEASEFARVARVLGRGLAGRATLKLDICWGERMATVPRLFGGRPCSAGREFMVITSEKQVSPCSFHHLRFPAETAEDVLRVWETHGDALAAPARELGCARTQGFGLDGSPKRLPMMG</sequence>
<dbReference type="SUPFAM" id="SSF102114">
    <property type="entry name" value="Radical SAM enzymes"/>
    <property type="match status" value="1"/>
</dbReference>
<dbReference type="CDD" id="cd01335">
    <property type="entry name" value="Radical_SAM"/>
    <property type="match status" value="1"/>
</dbReference>
<dbReference type="RefSeq" id="WP_271915659.1">
    <property type="nucleotide sequence ID" value="NZ_JAQNDO010000001.1"/>
</dbReference>
<dbReference type="Pfam" id="PF04055">
    <property type="entry name" value="Radical_SAM"/>
    <property type="match status" value="1"/>
</dbReference>
<name>A0ABT5EI77_9BACT</name>
<evidence type="ECO:0000256" key="6">
    <source>
        <dbReference type="ARBA" id="ARBA00023004"/>
    </source>
</evidence>
<protein>
    <submittedName>
        <fullName evidence="9">Radical SAM protein</fullName>
    </submittedName>
</protein>
<comment type="caution">
    <text evidence="9">The sequence shown here is derived from an EMBL/GenBank/DDBJ whole genome shotgun (WGS) entry which is preliminary data.</text>
</comment>
<dbReference type="PROSITE" id="PS01305">
    <property type="entry name" value="MOAA_NIFB_PQQE"/>
    <property type="match status" value="1"/>
</dbReference>
<accession>A0ABT5EI77</accession>
<reference evidence="9 10" key="1">
    <citation type="submission" date="2022-11" db="EMBL/GenBank/DDBJ databases">
        <title>Minimal conservation of predation-associated metabolite biosynthetic gene clusters underscores biosynthetic potential of Myxococcota including descriptions for ten novel species: Archangium lansinium sp. nov., Myxococcus landrumus sp. nov., Nannocystis bai.</title>
        <authorList>
            <person name="Ahearne A."/>
            <person name="Stevens C."/>
            <person name="Dowd S."/>
        </authorList>
    </citation>
    <scope>NUCLEOTIDE SEQUENCE [LARGE SCALE GENOMIC DNA]</scope>
    <source>
        <strain evidence="9 10">RJM3</strain>
    </source>
</reference>
<keyword evidence="2" id="KW-0004">4Fe-4S</keyword>
<gene>
    <name evidence="9" type="ORF">POL67_03800</name>
</gene>
<dbReference type="EMBL" id="JAQNDO010000001">
    <property type="protein sequence ID" value="MDC0740455.1"/>
    <property type="molecule type" value="Genomic_DNA"/>
</dbReference>
<dbReference type="PROSITE" id="PS51918">
    <property type="entry name" value="RADICAL_SAM"/>
    <property type="match status" value="1"/>
</dbReference>
<evidence type="ECO:0000256" key="4">
    <source>
        <dbReference type="ARBA" id="ARBA00022723"/>
    </source>
</evidence>
<keyword evidence="3" id="KW-0949">S-adenosyl-L-methionine</keyword>
<dbReference type="Proteomes" id="UP001221411">
    <property type="component" value="Unassembled WGS sequence"/>
</dbReference>
<evidence type="ECO:0000256" key="1">
    <source>
        <dbReference type="ARBA" id="ARBA00001966"/>
    </source>
</evidence>
<dbReference type="SFLD" id="SFLDG01067">
    <property type="entry name" value="SPASM/twitch_domain_containing"/>
    <property type="match status" value="1"/>
</dbReference>
<dbReference type="InterPro" id="IPR050377">
    <property type="entry name" value="Radical_SAM_PqqE_MftC-like"/>
</dbReference>
<dbReference type="Gene3D" id="3.20.20.70">
    <property type="entry name" value="Aldolase class I"/>
    <property type="match status" value="1"/>
</dbReference>
<evidence type="ECO:0000313" key="9">
    <source>
        <dbReference type="EMBL" id="MDC0740455.1"/>
    </source>
</evidence>
<evidence type="ECO:0000313" key="10">
    <source>
        <dbReference type="Proteomes" id="UP001221411"/>
    </source>
</evidence>
<dbReference type="InterPro" id="IPR000385">
    <property type="entry name" value="MoaA_NifB_PqqE_Fe-S-bd_CS"/>
</dbReference>
<proteinExistence type="predicted"/>
<dbReference type="SFLD" id="SFLDS00029">
    <property type="entry name" value="Radical_SAM"/>
    <property type="match status" value="1"/>
</dbReference>
<comment type="cofactor">
    <cofactor evidence="1">
        <name>[4Fe-4S] cluster</name>
        <dbReference type="ChEBI" id="CHEBI:49883"/>
    </cofactor>
</comment>
<dbReference type="PANTHER" id="PTHR11228:SF7">
    <property type="entry name" value="PQQA PEPTIDE CYCLASE"/>
    <property type="match status" value="1"/>
</dbReference>
<dbReference type="InterPro" id="IPR013785">
    <property type="entry name" value="Aldolase_TIM"/>
</dbReference>
<keyword evidence="6" id="KW-0408">Iron</keyword>